<dbReference type="EMBL" id="CADCVM010000359">
    <property type="protein sequence ID" value="CAA9513688.1"/>
    <property type="molecule type" value="Genomic_DNA"/>
</dbReference>
<proteinExistence type="predicted"/>
<dbReference type="AlphaFoldDB" id="A0A6J4T4M0"/>
<organism evidence="2">
    <name type="scientific">uncultured Rubrobacteraceae bacterium</name>
    <dbReference type="NCBI Taxonomy" id="349277"/>
    <lineage>
        <taxon>Bacteria</taxon>
        <taxon>Bacillati</taxon>
        <taxon>Actinomycetota</taxon>
        <taxon>Rubrobacteria</taxon>
        <taxon>Rubrobacterales</taxon>
        <taxon>Rubrobacteraceae</taxon>
        <taxon>environmental samples</taxon>
    </lineage>
</organism>
<keyword evidence="1" id="KW-0732">Signal</keyword>
<evidence type="ECO:0000313" key="2">
    <source>
        <dbReference type="EMBL" id="CAA9513688.1"/>
    </source>
</evidence>
<protein>
    <submittedName>
        <fullName evidence="2">Uncharacterized protein</fullName>
    </submittedName>
</protein>
<gene>
    <name evidence="2" type="ORF">AVDCRST_MAG05-3175</name>
</gene>
<dbReference type="PROSITE" id="PS51257">
    <property type="entry name" value="PROKAR_LIPOPROTEIN"/>
    <property type="match status" value="1"/>
</dbReference>
<sequence length="156" mass="16152">MSWARRAAVLVVLGGGMLAACDAGRSTNTPPTEPSPAVPEVFFAERQPGGADMLSEVRGKLVIDDRGCLRVRHAGGSPAVVWPAGFEPEVGSDGMRVLDGEGRVAARVDEAVRMGGGESPISGNGAVDGRTERGLRERCPGTYWIAAPSVSIPGRG</sequence>
<feature type="signal peptide" evidence="1">
    <location>
        <begin position="1"/>
        <end position="19"/>
    </location>
</feature>
<reference evidence="2" key="1">
    <citation type="submission" date="2020-02" db="EMBL/GenBank/DDBJ databases">
        <authorList>
            <person name="Meier V. D."/>
        </authorList>
    </citation>
    <scope>NUCLEOTIDE SEQUENCE</scope>
    <source>
        <strain evidence="2">AVDCRST_MAG05</strain>
    </source>
</reference>
<name>A0A6J4T4M0_9ACTN</name>
<feature type="chain" id="PRO_5038678046" evidence="1">
    <location>
        <begin position="20"/>
        <end position="156"/>
    </location>
</feature>
<evidence type="ECO:0000256" key="1">
    <source>
        <dbReference type="SAM" id="SignalP"/>
    </source>
</evidence>
<accession>A0A6J4T4M0</accession>